<dbReference type="Proteomes" id="UP001620514">
    <property type="component" value="Unassembled WGS sequence"/>
</dbReference>
<gene>
    <name evidence="1" type="ORF">ABH943_000537</name>
</gene>
<dbReference type="Gene3D" id="6.10.250.330">
    <property type="match status" value="1"/>
</dbReference>
<name>A0ABW8MAE3_9BURK</name>
<reference evidence="1 2" key="2">
    <citation type="submission" date="2024-11" db="EMBL/GenBank/DDBJ databases">
        <title>Using genomics to understand microbial adaptation to soil warming.</title>
        <authorList>
            <person name="Deangelis K.M. PhD."/>
        </authorList>
    </citation>
    <scope>NUCLEOTIDE SEQUENCE [LARGE SCALE GENOMIC DNA]</scope>
    <source>
        <strain evidence="1 2">GAS97</strain>
    </source>
</reference>
<proteinExistence type="predicted"/>
<dbReference type="EMBL" id="JBIYDN010000001">
    <property type="protein sequence ID" value="MFK4440537.1"/>
    <property type="molecule type" value="Genomic_DNA"/>
</dbReference>
<accession>A0ABW8MAE3</accession>
<comment type="caution">
    <text evidence="1">The sequence shown here is derived from an EMBL/GenBank/DDBJ whole genome shotgun (WGS) entry which is preliminary data.</text>
</comment>
<keyword evidence="2" id="KW-1185">Reference proteome</keyword>
<protein>
    <submittedName>
        <fullName evidence="1">Antitoxin component HigA of HigAB toxin-antitoxin module</fullName>
    </submittedName>
</protein>
<sequence>MDIRPLHTEDDYRAALAEVSALVDLDPEPGTSEGDRLEVLSILIEHYESLMETAHLLRSPANVTDLGRSIAQLQARKINPAPGSVEAMKPATDRLPCDAGVAREAATRLADLGGTQPGIEGAPRRRFGTLAGQVGMSADFDAPLKIDEAAIDRAARDNPDLPRSFVVDTLQGRAEACAGKTKPFTPKGKRDDK</sequence>
<evidence type="ECO:0000313" key="1">
    <source>
        <dbReference type="EMBL" id="MFK4440537.1"/>
    </source>
</evidence>
<evidence type="ECO:0000313" key="2">
    <source>
        <dbReference type="Proteomes" id="UP001620514"/>
    </source>
</evidence>
<reference evidence="1 2" key="1">
    <citation type="submission" date="2024-10" db="EMBL/GenBank/DDBJ databases">
        <authorList>
            <person name="Deangelis K."/>
            <person name="Huntemann M."/>
            <person name="Clum A."/>
            <person name="Wang J."/>
            <person name="Palaniappan K."/>
            <person name="Ritter S."/>
            <person name="Chen I.-M."/>
            <person name="Stamatis D."/>
            <person name="Reddy T."/>
            <person name="O'Malley R."/>
            <person name="Daum C."/>
            <person name="Ng V."/>
            <person name="Ivanova N."/>
            <person name="Kyrpides N."/>
            <person name="Woyke T."/>
        </authorList>
    </citation>
    <scope>NUCLEOTIDE SEQUENCE [LARGE SCALE GENOMIC DNA]</scope>
    <source>
        <strain evidence="1 2">GAS97</strain>
    </source>
</reference>
<organism evidence="1 2">
    <name type="scientific">Caballeronia udeis</name>
    <dbReference type="NCBI Taxonomy" id="1232866"/>
    <lineage>
        <taxon>Bacteria</taxon>
        <taxon>Pseudomonadati</taxon>
        <taxon>Pseudomonadota</taxon>
        <taxon>Betaproteobacteria</taxon>
        <taxon>Burkholderiales</taxon>
        <taxon>Burkholderiaceae</taxon>
        <taxon>Caballeronia</taxon>
    </lineage>
</organism>